<protein>
    <recommendedName>
        <fullName evidence="2">GIR1-like zinc ribbon domain-containing protein</fullName>
    </recommendedName>
</protein>
<dbReference type="PANTHER" id="PTHR33177">
    <property type="entry name" value="PUTATIVE-RELATED"/>
    <property type="match status" value="1"/>
</dbReference>
<dbReference type="AlphaFoldDB" id="A0AAX6GVT8"/>
<evidence type="ECO:0000313" key="4">
    <source>
        <dbReference type="Proteomes" id="UP001140949"/>
    </source>
</evidence>
<dbReference type="InterPro" id="IPR055281">
    <property type="entry name" value="GIR1-2/SIED1"/>
</dbReference>
<accession>A0AAX6GVT8</accession>
<sequence>MTADIASQLFCDEAEARSRDLATRDLLGLRAPSRQLPTQPTKEDLHLDVLLRVPHGWERRIYVQSGEVYIKKSSPDRIVHDLNLPPPPPVLDQNLLLLPRSDHHQCTLEKVRSALERAGRRKTSRSRRSTPVDGSPSTSSSTSASSSSSKRRAEEEAATRDGPDPSAGSLAAAGCSKCLTYVMVSSSNPRCPRCDSHVPVPPAMVKKPRMEYMNTTDMKLSSPGNLY</sequence>
<dbReference type="Proteomes" id="UP001140949">
    <property type="component" value="Unassembled WGS sequence"/>
</dbReference>
<evidence type="ECO:0000256" key="1">
    <source>
        <dbReference type="SAM" id="MobiDB-lite"/>
    </source>
</evidence>
<evidence type="ECO:0000313" key="3">
    <source>
        <dbReference type="EMBL" id="KAJ6832890.1"/>
    </source>
</evidence>
<comment type="caution">
    <text evidence="3">The sequence shown here is derived from an EMBL/GenBank/DDBJ whole genome shotgun (WGS) entry which is preliminary data.</text>
</comment>
<evidence type="ECO:0000259" key="2">
    <source>
        <dbReference type="Pfam" id="PF24747"/>
    </source>
</evidence>
<dbReference type="EMBL" id="JANAVB010015600">
    <property type="protein sequence ID" value="KAJ6832890.1"/>
    <property type="molecule type" value="Genomic_DNA"/>
</dbReference>
<keyword evidence="4" id="KW-1185">Reference proteome</keyword>
<feature type="domain" description="GIR1-like zinc ribbon" evidence="2">
    <location>
        <begin position="170"/>
        <end position="198"/>
    </location>
</feature>
<feature type="region of interest" description="Disordered" evidence="1">
    <location>
        <begin position="113"/>
        <end position="169"/>
    </location>
</feature>
<dbReference type="Pfam" id="PF24747">
    <property type="entry name" value="Zn-ribbon_GIR1"/>
    <property type="match status" value="1"/>
</dbReference>
<dbReference type="InterPro" id="IPR056440">
    <property type="entry name" value="Zn-ribbon_GIR1"/>
</dbReference>
<organism evidence="3 4">
    <name type="scientific">Iris pallida</name>
    <name type="common">Sweet iris</name>
    <dbReference type="NCBI Taxonomy" id="29817"/>
    <lineage>
        <taxon>Eukaryota</taxon>
        <taxon>Viridiplantae</taxon>
        <taxon>Streptophyta</taxon>
        <taxon>Embryophyta</taxon>
        <taxon>Tracheophyta</taxon>
        <taxon>Spermatophyta</taxon>
        <taxon>Magnoliopsida</taxon>
        <taxon>Liliopsida</taxon>
        <taxon>Asparagales</taxon>
        <taxon>Iridaceae</taxon>
        <taxon>Iridoideae</taxon>
        <taxon>Irideae</taxon>
        <taxon>Iris</taxon>
    </lineage>
</organism>
<feature type="compositionally biased region" description="Low complexity" evidence="1">
    <location>
        <begin position="137"/>
        <end position="148"/>
    </location>
</feature>
<proteinExistence type="predicted"/>
<dbReference type="PANTHER" id="PTHR33177:SF24">
    <property type="entry name" value="FILAMENTOUS HEMAGGLUTININ TRANSPORTER"/>
    <property type="match status" value="1"/>
</dbReference>
<feature type="compositionally biased region" description="Basic and acidic residues" evidence="1">
    <location>
        <begin position="151"/>
        <end position="163"/>
    </location>
</feature>
<gene>
    <name evidence="3" type="ORF">M6B38_342145</name>
</gene>
<reference evidence="3" key="1">
    <citation type="journal article" date="2023" name="GigaByte">
        <title>Genome assembly of the bearded iris, Iris pallida Lam.</title>
        <authorList>
            <person name="Bruccoleri R.E."/>
            <person name="Oakeley E.J."/>
            <person name="Faust A.M.E."/>
            <person name="Altorfer M."/>
            <person name="Dessus-Babus S."/>
            <person name="Burckhardt D."/>
            <person name="Oertli M."/>
            <person name="Naumann U."/>
            <person name="Petersen F."/>
            <person name="Wong J."/>
        </authorList>
    </citation>
    <scope>NUCLEOTIDE SEQUENCE</scope>
    <source>
        <strain evidence="3">GSM-AAB239-AS_SAM_17_03QT</strain>
    </source>
</reference>
<feature type="compositionally biased region" description="Basic residues" evidence="1">
    <location>
        <begin position="119"/>
        <end position="128"/>
    </location>
</feature>
<reference evidence="3" key="2">
    <citation type="submission" date="2023-04" db="EMBL/GenBank/DDBJ databases">
        <authorList>
            <person name="Bruccoleri R.E."/>
            <person name="Oakeley E.J."/>
            <person name="Faust A.-M."/>
            <person name="Dessus-Babus S."/>
            <person name="Altorfer M."/>
            <person name="Burckhardt D."/>
            <person name="Oertli M."/>
            <person name="Naumann U."/>
            <person name="Petersen F."/>
            <person name="Wong J."/>
        </authorList>
    </citation>
    <scope>NUCLEOTIDE SEQUENCE</scope>
    <source>
        <strain evidence="3">GSM-AAB239-AS_SAM_17_03QT</strain>
        <tissue evidence="3">Leaf</tissue>
    </source>
</reference>
<name>A0AAX6GVT8_IRIPA</name>